<gene>
    <name evidence="2" type="ORF">E3N88_13910</name>
</gene>
<feature type="region of interest" description="Disordered" evidence="1">
    <location>
        <begin position="139"/>
        <end position="158"/>
    </location>
</feature>
<accession>A0A5N6NZV3</accession>
<reference evidence="2 3" key="1">
    <citation type="submission" date="2019-05" db="EMBL/GenBank/DDBJ databases">
        <title>Mikania micrantha, genome provides insights into the molecular mechanism of rapid growth.</title>
        <authorList>
            <person name="Liu B."/>
        </authorList>
    </citation>
    <scope>NUCLEOTIDE SEQUENCE [LARGE SCALE GENOMIC DNA]</scope>
    <source>
        <strain evidence="2">NLD-2019</strain>
        <tissue evidence="2">Leaf</tissue>
    </source>
</reference>
<name>A0A5N6NZV3_9ASTR</name>
<dbReference type="EMBL" id="SZYD01000007">
    <property type="protein sequence ID" value="KAD5802550.1"/>
    <property type="molecule type" value="Genomic_DNA"/>
</dbReference>
<comment type="caution">
    <text evidence="2">The sequence shown here is derived from an EMBL/GenBank/DDBJ whole genome shotgun (WGS) entry which is preliminary data.</text>
</comment>
<proteinExistence type="predicted"/>
<evidence type="ECO:0000256" key="1">
    <source>
        <dbReference type="SAM" id="MobiDB-lite"/>
    </source>
</evidence>
<protein>
    <submittedName>
        <fullName evidence="2">Uncharacterized protein</fullName>
    </submittedName>
</protein>
<sequence>MASQPRSTSSLPIVSAATTNMPLQIPVFTKKPDNSGKKTTFVAESVPSTRMTTTAPILVSNNDILSMFQQAEKNKQIEVTTPIAPRILDFGTSGISGNHSGDFIHMQTSIRTSSGSQDLGISRDNILIPRTSLPTPITGNTYNYSPIDTTNFGSSQET</sequence>
<dbReference type="Proteomes" id="UP000326396">
    <property type="component" value="Linkage Group LG15"/>
</dbReference>
<evidence type="ECO:0000313" key="3">
    <source>
        <dbReference type="Proteomes" id="UP000326396"/>
    </source>
</evidence>
<evidence type="ECO:0000313" key="2">
    <source>
        <dbReference type="EMBL" id="KAD5802550.1"/>
    </source>
</evidence>
<organism evidence="2 3">
    <name type="scientific">Mikania micrantha</name>
    <name type="common">bitter vine</name>
    <dbReference type="NCBI Taxonomy" id="192012"/>
    <lineage>
        <taxon>Eukaryota</taxon>
        <taxon>Viridiplantae</taxon>
        <taxon>Streptophyta</taxon>
        <taxon>Embryophyta</taxon>
        <taxon>Tracheophyta</taxon>
        <taxon>Spermatophyta</taxon>
        <taxon>Magnoliopsida</taxon>
        <taxon>eudicotyledons</taxon>
        <taxon>Gunneridae</taxon>
        <taxon>Pentapetalae</taxon>
        <taxon>asterids</taxon>
        <taxon>campanulids</taxon>
        <taxon>Asterales</taxon>
        <taxon>Asteraceae</taxon>
        <taxon>Asteroideae</taxon>
        <taxon>Heliantheae alliance</taxon>
        <taxon>Eupatorieae</taxon>
        <taxon>Mikania</taxon>
    </lineage>
</organism>
<keyword evidence="3" id="KW-1185">Reference proteome</keyword>
<dbReference type="AlphaFoldDB" id="A0A5N6NZV3"/>